<feature type="region of interest" description="Disordered" evidence="2">
    <location>
        <begin position="574"/>
        <end position="612"/>
    </location>
</feature>
<dbReference type="HOGENOM" id="CLU_330940_0_0_1"/>
<feature type="region of interest" description="Disordered" evidence="2">
    <location>
        <begin position="822"/>
        <end position="859"/>
    </location>
</feature>
<protein>
    <recommendedName>
        <fullName evidence="4">Protein regulator of cytokinesis 1</fullName>
    </recommendedName>
</protein>
<feature type="compositionally biased region" description="Gly residues" evidence="2">
    <location>
        <begin position="714"/>
        <end position="723"/>
    </location>
</feature>
<proteinExistence type="predicted"/>
<feature type="compositionally biased region" description="Basic and acidic residues" evidence="2">
    <location>
        <begin position="73"/>
        <end position="86"/>
    </location>
</feature>
<name>A0A0D0TMN4_CRYGA</name>
<feature type="region of interest" description="Disordered" evidence="2">
    <location>
        <begin position="71"/>
        <end position="94"/>
    </location>
</feature>
<sequence length="859" mass="93236">MSAYLDEQTPHLRHLHAQLSLPPTALEQDLHRIEAAIKAVITSIVREREAQVDQLKDDIAATKSDLAALQRAVGDRRGREPGREKEGEEEETLPGQLERLNDQAVELKKVYDERLVHIRQQQSTLDRLSTLLGPPWQPMKPLEVIASSSRSRRPRAHSASLSGPPLQVPAQAQGQMTSCSFGDSSLGIDGKRTLSSSTQTIAQAIALGHANGKNGGEWYDVRESVVEEIDEAVKLALAERGARRRTLCQSLFTLTWLHSELALPPIPTSSPHNFPPHLLPLYSEEEQPGLYASYERLLHTIITLNPLPPMDDGNEEWPVVDDLEGFKNTEPEIPLIEWVEETMELWTAEKEEHEARIQELYNLVEPLWTKLGIEQETMDCFVEMNRGSGEATIKAYEAEYERLLELRRASLSSFILSTRSTIAALQTALLMSPRSQSTSFPAMHDEEYTEDLLHVHEKEIERLEEEVESKKNILPKVREWFRLVEDEEELERNEKDPNRFSRRGGAMLREEKLRKRVNVLKPKIEMDLLSSLPTWEEENGRPFIVSGRRVVDRIHDAMEEKELVKEAKKRAKQGLLPLHPAPGGPSRTLAPSKTIRATPSHPSSSSSRSTRLTAVTAGTGNLYSKSSTALSSTSAAIGTGTTRLGKRPIGALASASASSSAAGPGPTPIVGNKRAKMAGVGLGLGTAGGGGMGTGGVGGGRSVSSRSAVMGGGVHRGGVGAGGSPTPRHQRDFDNYSQGQQRSVSYSSGIPSHSAAYPPSHTRLPTTTGAGGVKALAPAPKRGYNPLGGEGEVRRAPRKSFKPRSSMAAVGGTRIVGGVNSNGNGNGGGLGLGIEGLGGWREGLEGNDDGLEAEDDDVF</sequence>
<reference evidence="3" key="1">
    <citation type="submission" date="2015-01" db="EMBL/GenBank/DDBJ databases">
        <title>The Genome Sequence of Cryptococcus gattii CA1280.</title>
        <authorList>
            <consortium name="The Broad Institute Genomics Platform"/>
            <person name="Cuomo C."/>
            <person name="Litvintseva A."/>
            <person name="Chen Y."/>
            <person name="Heitman J."/>
            <person name="Sun S."/>
            <person name="Springer D."/>
            <person name="Dromer F."/>
            <person name="Young S."/>
            <person name="Zeng Q."/>
            <person name="Gargeya S."/>
            <person name="Abouelleil A."/>
            <person name="Alvarado L."/>
            <person name="Chapman S.B."/>
            <person name="Gainer-Dewar J."/>
            <person name="Goldberg J."/>
            <person name="Griggs A."/>
            <person name="Gujja S."/>
            <person name="Hansen M."/>
            <person name="Howarth C."/>
            <person name="Imamovic A."/>
            <person name="Larimer J."/>
            <person name="Murphy C."/>
            <person name="Naylor J."/>
            <person name="Pearson M."/>
            <person name="Priest M."/>
            <person name="Roberts A."/>
            <person name="Saif S."/>
            <person name="Shea T."/>
            <person name="Sykes S."/>
            <person name="Wortman J."/>
            <person name="Nusbaum C."/>
            <person name="Birren B."/>
        </authorList>
    </citation>
    <scope>NUCLEOTIDE SEQUENCE [LARGE SCALE GENOMIC DNA]</scope>
    <source>
        <strain evidence="3">CA1280</strain>
    </source>
</reference>
<dbReference type="InterPro" id="IPR007145">
    <property type="entry name" value="MAP65_Ase1_PRC1"/>
</dbReference>
<evidence type="ECO:0000256" key="1">
    <source>
        <dbReference type="SAM" id="Coils"/>
    </source>
</evidence>
<dbReference type="GO" id="GO:1990023">
    <property type="term" value="C:mitotic spindle midzone"/>
    <property type="evidence" value="ECO:0007669"/>
    <property type="project" value="TreeGrafter"/>
</dbReference>
<feature type="region of interest" description="Disordered" evidence="2">
    <location>
        <begin position="147"/>
        <end position="169"/>
    </location>
</feature>
<feature type="coiled-coil region" evidence="1">
    <location>
        <begin position="336"/>
        <end position="363"/>
    </location>
</feature>
<feature type="compositionally biased region" description="Polar residues" evidence="2">
    <location>
        <begin position="735"/>
        <end position="751"/>
    </location>
</feature>
<dbReference type="GO" id="GO:0008017">
    <property type="term" value="F:microtubule binding"/>
    <property type="evidence" value="ECO:0007669"/>
    <property type="project" value="InterPro"/>
</dbReference>
<evidence type="ECO:0000256" key="2">
    <source>
        <dbReference type="SAM" id="MobiDB-lite"/>
    </source>
</evidence>
<feature type="region of interest" description="Disordered" evidence="2">
    <location>
        <begin position="714"/>
        <end position="799"/>
    </location>
</feature>
<dbReference type="OrthoDB" id="642895at2759"/>
<dbReference type="Gene3D" id="1.20.58.1520">
    <property type="match status" value="1"/>
</dbReference>
<evidence type="ECO:0000313" key="3">
    <source>
        <dbReference type="EMBL" id="KIR47942.1"/>
    </source>
</evidence>
<dbReference type="EMBL" id="KN847978">
    <property type="protein sequence ID" value="KIR47942.1"/>
    <property type="molecule type" value="Genomic_DNA"/>
</dbReference>
<organism evidence="3">
    <name type="scientific">Cryptococcus bacillisporus CA1280</name>
    <dbReference type="NCBI Taxonomy" id="1296109"/>
    <lineage>
        <taxon>Eukaryota</taxon>
        <taxon>Fungi</taxon>
        <taxon>Dikarya</taxon>
        <taxon>Basidiomycota</taxon>
        <taxon>Agaricomycotina</taxon>
        <taxon>Tremellomycetes</taxon>
        <taxon>Tremellales</taxon>
        <taxon>Cryptococcaceae</taxon>
        <taxon>Cryptococcus</taxon>
        <taxon>Cryptococcus gattii species complex</taxon>
    </lineage>
</organism>
<evidence type="ECO:0008006" key="4">
    <source>
        <dbReference type="Google" id="ProtNLM"/>
    </source>
</evidence>
<dbReference type="PANTHER" id="PTHR19321:SF41">
    <property type="entry name" value="FASCETTO-RELATED"/>
    <property type="match status" value="1"/>
</dbReference>
<dbReference type="Pfam" id="PF03999">
    <property type="entry name" value="MAP65_ASE1"/>
    <property type="match status" value="1"/>
</dbReference>
<accession>A0A0D0TMN4</accession>
<feature type="compositionally biased region" description="Low complexity" evidence="2">
    <location>
        <begin position="598"/>
        <end position="611"/>
    </location>
</feature>
<dbReference type="PANTHER" id="PTHR19321">
    <property type="entry name" value="PROTEIN REGULATOR OF CYTOKINESIS 1 PRC1-RELATED"/>
    <property type="match status" value="1"/>
</dbReference>
<dbReference type="GO" id="GO:0051256">
    <property type="term" value="P:mitotic spindle midzone assembly"/>
    <property type="evidence" value="ECO:0007669"/>
    <property type="project" value="TreeGrafter"/>
</dbReference>
<keyword evidence="1" id="KW-0175">Coiled coil</keyword>
<gene>
    <name evidence="3" type="ORF">I312_02456</name>
</gene>
<feature type="coiled-coil region" evidence="1">
    <location>
        <begin position="446"/>
        <end position="473"/>
    </location>
</feature>
<feature type="compositionally biased region" description="Gly residues" evidence="2">
    <location>
        <begin position="824"/>
        <end position="841"/>
    </location>
</feature>
<dbReference type="AlphaFoldDB" id="A0A0D0TMN4"/>
<feature type="compositionally biased region" description="Acidic residues" evidence="2">
    <location>
        <begin position="845"/>
        <end position="859"/>
    </location>
</feature>
<dbReference type="GO" id="GO:0005737">
    <property type="term" value="C:cytoplasm"/>
    <property type="evidence" value="ECO:0007669"/>
    <property type="project" value="TreeGrafter"/>
</dbReference>